<accession>W9S256</accession>
<proteinExistence type="predicted"/>
<reference evidence="2" key="1">
    <citation type="submission" date="2013-01" db="EMBL/GenBank/DDBJ databases">
        <title>Draft Genome Sequence of a Mulberry Tree, Morus notabilis C.K. Schneid.</title>
        <authorList>
            <person name="He N."/>
            <person name="Zhao S."/>
        </authorList>
    </citation>
    <scope>NUCLEOTIDE SEQUENCE</scope>
</reference>
<evidence type="ECO:0000313" key="2">
    <source>
        <dbReference type="Proteomes" id="UP000030645"/>
    </source>
</evidence>
<sequence>MELTPCLFLSRVLWKELGFDGGEFKQLAAIVHGVLLESGSTPRRESESIDWISETVGHGRNPQSLGIPTLFLRFCKRIKMIMVRKYPLIRQGA</sequence>
<gene>
    <name evidence="1" type="ORF">L484_011537</name>
</gene>
<dbReference type="AlphaFoldDB" id="W9S256"/>
<dbReference type="EMBL" id="KE344881">
    <property type="protein sequence ID" value="EXB83243.1"/>
    <property type="molecule type" value="Genomic_DNA"/>
</dbReference>
<dbReference type="Proteomes" id="UP000030645">
    <property type="component" value="Unassembled WGS sequence"/>
</dbReference>
<protein>
    <submittedName>
        <fullName evidence="1">Uncharacterized protein</fullName>
    </submittedName>
</protein>
<keyword evidence="2" id="KW-1185">Reference proteome</keyword>
<name>W9S256_9ROSA</name>
<organism evidence="1 2">
    <name type="scientific">Morus notabilis</name>
    <dbReference type="NCBI Taxonomy" id="981085"/>
    <lineage>
        <taxon>Eukaryota</taxon>
        <taxon>Viridiplantae</taxon>
        <taxon>Streptophyta</taxon>
        <taxon>Embryophyta</taxon>
        <taxon>Tracheophyta</taxon>
        <taxon>Spermatophyta</taxon>
        <taxon>Magnoliopsida</taxon>
        <taxon>eudicotyledons</taxon>
        <taxon>Gunneridae</taxon>
        <taxon>Pentapetalae</taxon>
        <taxon>rosids</taxon>
        <taxon>fabids</taxon>
        <taxon>Rosales</taxon>
        <taxon>Moraceae</taxon>
        <taxon>Moreae</taxon>
        <taxon>Morus</taxon>
    </lineage>
</organism>
<evidence type="ECO:0000313" key="1">
    <source>
        <dbReference type="EMBL" id="EXB83243.1"/>
    </source>
</evidence>